<dbReference type="Gene3D" id="2.40.100.10">
    <property type="entry name" value="Cyclophilin-like"/>
    <property type="match status" value="1"/>
</dbReference>
<dbReference type="InterPro" id="IPR029000">
    <property type="entry name" value="Cyclophilin-like_dom_sf"/>
</dbReference>
<keyword evidence="1" id="KW-0472">Membrane</keyword>
<dbReference type="SUPFAM" id="SSF50891">
    <property type="entry name" value="Cyclophilin-like"/>
    <property type="match status" value="1"/>
</dbReference>
<dbReference type="InterPro" id="IPR002130">
    <property type="entry name" value="Cyclophilin-type_PPIase_dom"/>
</dbReference>
<evidence type="ECO:0000259" key="2">
    <source>
        <dbReference type="Pfam" id="PF00160"/>
    </source>
</evidence>
<dbReference type="FunFam" id="2.40.100.10:FF:000086">
    <property type="entry name" value="Predicted protein"/>
    <property type="match status" value="1"/>
</dbReference>
<dbReference type="AlphaFoldDB" id="A0A6P6TXD9"/>
<dbReference type="GeneID" id="113705376"/>
<dbReference type="PANTHER" id="PTHR46873:SF1">
    <property type="entry name" value="EXPRESSED PROTEIN"/>
    <property type="match status" value="1"/>
</dbReference>
<evidence type="ECO:0000256" key="1">
    <source>
        <dbReference type="SAM" id="Phobius"/>
    </source>
</evidence>
<dbReference type="RefSeq" id="XP_027083015.1">
    <property type="nucleotide sequence ID" value="XM_027227214.2"/>
</dbReference>
<proteinExistence type="predicted"/>
<keyword evidence="3" id="KW-1185">Reference proteome</keyword>
<name>A0A6P6TXD9_COFAR</name>
<dbReference type="Proteomes" id="UP001652660">
    <property type="component" value="Chromosome 8e"/>
</dbReference>
<keyword evidence="1" id="KW-1133">Transmembrane helix</keyword>
<keyword evidence="1" id="KW-0812">Transmembrane</keyword>
<accession>A0A6P6TXD9</accession>
<feature type="domain" description="PPIase cyclophilin-type" evidence="2">
    <location>
        <begin position="165"/>
        <end position="315"/>
    </location>
</feature>
<evidence type="ECO:0000313" key="3">
    <source>
        <dbReference type="Proteomes" id="UP001652660"/>
    </source>
</evidence>
<dbReference type="PANTHER" id="PTHR46873">
    <property type="entry name" value="EXPRESSED PROTEIN"/>
    <property type="match status" value="1"/>
</dbReference>
<gene>
    <name evidence="4" type="primary">LOC113705376</name>
</gene>
<organism evidence="3 4">
    <name type="scientific">Coffea arabica</name>
    <name type="common">Arabian coffee</name>
    <dbReference type="NCBI Taxonomy" id="13443"/>
    <lineage>
        <taxon>Eukaryota</taxon>
        <taxon>Viridiplantae</taxon>
        <taxon>Streptophyta</taxon>
        <taxon>Embryophyta</taxon>
        <taxon>Tracheophyta</taxon>
        <taxon>Spermatophyta</taxon>
        <taxon>Magnoliopsida</taxon>
        <taxon>eudicotyledons</taxon>
        <taxon>Gunneridae</taxon>
        <taxon>Pentapetalae</taxon>
        <taxon>asterids</taxon>
        <taxon>lamiids</taxon>
        <taxon>Gentianales</taxon>
        <taxon>Rubiaceae</taxon>
        <taxon>Ixoroideae</taxon>
        <taxon>Gardenieae complex</taxon>
        <taxon>Bertiereae - Coffeeae clade</taxon>
        <taxon>Coffeeae</taxon>
        <taxon>Coffea</taxon>
    </lineage>
</organism>
<protein>
    <submittedName>
        <fullName evidence="4">Uncharacterized protein isoform X1</fullName>
    </submittedName>
</protein>
<dbReference type="Pfam" id="PF00160">
    <property type="entry name" value="Pro_isomerase"/>
    <property type="match status" value="1"/>
</dbReference>
<evidence type="ECO:0000313" key="4">
    <source>
        <dbReference type="RefSeq" id="XP_027083015.1"/>
    </source>
</evidence>
<dbReference type="PROSITE" id="PS51257">
    <property type="entry name" value="PROKAR_LIPOPROTEIN"/>
    <property type="match status" value="1"/>
</dbReference>
<reference evidence="3" key="1">
    <citation type="journal article" date="2025" name="Foods">
        <title>Unveiling the Microbial Signatures of Arabica Coffee Cherries: Insights into Ripeness Specific Diversity, Functional Traits, and Implications for Quality and Safety.</title>
        <authorList>
            <consortium name="RefSeq"/>
            <person name="Tenea G.N."/>
            <person name="Cifuentes V."/>
            <person name="Reyes P."/>
            <person name="Cevallos-Vallejos M."/>
        </authorList>
    </citation>
    <scope>NUCLEOTIDE SEQUENCE [LARGE SCALE GENOMIC DNA]</scope>
</reference>
<dbReference type="GO" id="GO:0003755">
    <property type="term" value="F:peptidyl-prolyl cis-trans isomerase activity"/>
    <property type="evidence" value="ECO:0007669"/>
    <property type="project" value="InterPro"/>
</dbReference>
<feature type="transmembrane region" description="Helical" evidence="1">
    <location>
        <begin position="12"/>
        <end position="32"/>
    </location>
</feature>
<sequence length="341" mass="37600">MGRKPIDSEPNRWGSMILLFLGLVSCTVVYVFTSSVFRPAETSEIESLTSLEVQSGNLDGEDSGQCCTGIPNLELWGPAVNWGTDFKFNSAGECCRACKAMCTGNDGPCLCDSWVFCGNKQACGSKFGECWLKKQKDTLAPDRHERGDKTMWTSGLVFGKGEGIIGMETDYGTLHIKLLPECSPHSVLYIFELLSLKHCAGCELYRAETRGQSWDSHGNHIKDASFGPPFALIQGTLNAQGTAFEKLPGEFCPTVRRGSVAWVGSGPEFFISLANHVEWKKSYTVFGYVLPEDMEIAEKIAQLPTKSDVWNNIKVAVLEKPVSLLIRRMKNSQEDLNQSAK</sequence>
<reference evidence="4" key="2">
    <citation type="submission" date="2025-08" db="UniProtKB">
        <authorList>
            <consortium name="RefSeq"/>
        </authorList>
    </citation>
    <scope>IDENTIFICATION</scope>
    <source>
        <tissue evidence="4">Leaves</tissue>
    </source>
</reference>